<dbReference type="SUPFAM" id="SSF52540">
    <property type="entry name" value="P-loop containing nucleoside triphosphate hydrolases"/>
    <property type="match status" value="1"/>
</dbReference>
<dbReference type="GO" id="GO:0003677">
    <property type="term" value="F:DNA binding"/>
    <property type="evidence" value="ECO:0007669"/>
    <property type="project" value="TreeGrafter"/>
</dbReference>
<dbReference type="PROSITE" id="PS51194">
    <property type="entry name" value="HELICASE_CTER"/>
    <property type="match status" value="1"/>
</dbReference>
<dbReference type="Pfam" id="PF00271">
    <property type="entry name" value="Helicase_C"/>
    <property type="match status" value="1"/>
</dbReference>
<feature type="domain" description="Helicase C-terminal" evidence="2">
    <location>
        <begin position="735"/>
        <end position="886"/>
    </location>
</feature>
<feature type="non-terminal residue" evidence="3">
    <location>
        <position position="1325"/>
    </location>
</feature>
<evidence type="ECO:0000256" key="1">
    <source>
        <dbReference type="SAM" id="MobiDB-lite"/>
    </source>
</evidence>
<gene>
    <name evidence="3" type="ORF">ENJ12_03320</name>
</gene>
<dbReference type="InterPro" id="IPR027417">
    <property type="entry name" value="P-loop_NTPase"/>
</dbReference>
<reference evidence="3" key="1">
    <citation type="journal article" date="2020" name="mSystems">
        <title>Genome- and Community-Level Interaction Insights into Carbon Utilization and Element Cycling Functions of Hydrothermarchaeota in Hydrothermal Sediment.</title>
        <authorList>
            <person name="Zhou Z."/>
            <person name="Liu Y."/>
            <person name="Xu W."/>
            <person name="Pan J."/>
            <person name="Luo Z.H."/>
            <person name="Li M."/>
        </authorList>
    </citation>
    <scope>NUCLEOTIDE SEQUENCE [LARGE SCALE GENOMIC DNA]</scope>
    <source>
        <strain evidence="3">HyVt-458</strain>
    </source>
</reference>
<dbReference type="SMART" id="SM00490">
    <property type="entry name" value="HELICc"/>
    <property type="match status" value="1"/>
</dbReference>
<dbReference type="EMBL" id="DRLF01000123">
    <property type="protein sequence ID" value="HEC05852.1"/>
    <property type="molecule type" value="Genomic_DNA"/>
</dbReference>
<dbReference type="PANTHER" id="PTHR47962:SF5">
    <property type="entry name" value="ATP-DEPENDENT HELICASE LHR-RELATED"/>
    <property type="match status" value="1"/>
</dbReference>
<protein>
    <recommendedName>
        <fullName evidence="2">Helicase C-terminal domain-containing protein</fullName>
    </recommendedName>
</protein>
<feature type="non-terminal residue" evidence="3">
    <location>
        <position position="1"/>
    </location>
</feature>
<name>A0A831W9V9_9GAMM</name>
<proteinExistence type="predicted"/>
<evidence type="ECO:0000259" key="2">
    <source>
        <dbReference type="PROSITE" id="PS51194"/>
    </source>
</evidence>
<accession>A0A831W9V9</accession>
<dbReference type="InterPro" id="IPR052511">
    <property type="entry name" value="ATP-dep_Helicase"/>
</dbReference>
<dbReference type="InterPro" id="IPR001650">
    <property type="entry name" value="Helicase_C-like"/>
</dbReference>
<evidence type="ECO:0000313" key="3">
    <source>
        <dbReference type="EMBL" id="HEC05852.1"/>
    </source>
</evidence>
<comment type="caution">
    <text evidence="3">The sequence shown here is derived from an EMBL/GenBank/DDBJ whole genome shotgun (WGS) entry which is preliminary data.</text>
</comment>
<dbReference type="Proteomes" id="UP000886339">
    <property type="component" value="Unassembled WGS sequence"/>
</dbReference>
<organism evidence="3">
    <name type="scientific">Thiolapillus brandeum</name>
    <dbReference type="NCBI Taxonomy" id="1076588"/>
    <lineage>
        <taxon>Bacteria</taxon>
        <taxon>Pseudomonadati</taxon>
        <taxon>Pseudomonadota</taxon>
        <taxon>Gammaproteobacteria</taxon>
        <taxon>Chromatiales</taxon>
        <taxon>Sedimenticolaceae</taxon>
        <taxon>Thiolapillus</taxon>
    </lineage>
</organism>
<feature type="region of interest" description="Disordered" evidence="1">
    <location>
        <begin position="78"/>
        <end position="97"/>
    </location>
</feature>
<dbReference type="GO" id="GO:0016887">
    <property type="term" value="F:ATP hydrolysis activity"/>
    <property type="evidence" value="ECO:0007669"/>
    <property type="project" value="TreeGrafter"/>
</dbReference>
<dbReference type="Gene3D" id="3.40.50.300">
    <property type="entry name" value="P-loop containing nucleotide triphosphate hydrolases"/>
    <property type="match status" value="1"/>
</dbReference>
<sequence length="1325" mass="147771">VIDEAHSYLGSQAAELALLLRRVLLAFGCTPGEVHFVATSATIGGERGRSELQAFLADIAGVDTSRVSVILGEREVPPLPEPLAEHHEPLPPSKQLQEMDPRSRFKVLAMNPVARRIRARLAQGSVRLSDVAAYLGGDGGDAQHNRALELLELCSDACGESGEPFLPLRAHLFQRVQPGLWSCANGECSGRKGTALEDKAWHFGAVFSGRREKCPHCGFPVFEVLQCNLCGQEVLEAEEVHVDASVLLSPRRETQEEDEFLLDLDVAEMSDDETLEGQGVSSQGLKRLLVPATGAQCQERLSREGLLNGEGSVIDVGLQIPDEDGRLTCPCCGAREGKSSDDTFFRSMRLGAPFLLQTAIPELLRHLPPMATRVSQPPVPLEGRRLLAFTDSRQGTARIAARLQQESERNYVRSLLYHRLAQLGGEQDHAAIAALQNKVEELERYASQSPVLREVYEGKKKELDALLAQSPGVMSWDDALNYLLGNIGFINHLLPSLRELITSRLDDRQLAMLCLWREFMLRPRRQFSVEGLGLIRLAYPAIERLKGVPPVLMRYSVGESEWHDLLRVVLDIHVRGWRAVSIPQDILRWTGNIIVTRVILPPGKEKTDRTQQAWPSIYRQGGHRSGLVRLIAHAFHLDPEASQSRAEIEEILLAIWDALKNVLTVDNRGNYVLDMPRQVSIAAVHKAWLCPVTRRLLPVTFRGITPYLTPTADGRLARCIEVEMPRLPEPFWGGDRDAGLAWLESDERVIHLRHLGCWGDLNDRIAAFADYFRAVEHSAQIDSRLLTQREEMFKEGRINFLSCSTTMEMGVDIGGLTAVAMNNVPPHPANFLQRAGRAGRRGEQRALSFTLCKSNPQGEAVFGNPLWAFTTTLRVPQVSMQSRRIVQRHVNSLMLSRFFAQCIEEDVYRLQCGWFFLGSDDGRISSPASRFIAWCRSQAIDDDNESLLVLLVRGSVLDGVPLEQIFEETALDMERVRVAWRAEYDALERNLEELKTTRGNSKPEKAVSIQRDRLAGEYLLSELATRGFLPGYGFPNGVVNLVTTTLDDLGSKSRNGEEREGNAAMSHGFPSRPIHQALRDYAPGMDITLDGRVFHCGGVTLNWHLPAHLEAGQEIQAISWIWRCVECNGSGTRLYMPDRCPLCGASELKIYEYLQPAGFAVDIRSRPHNNINIQKYVPVCDPFISAQGADWMSLPDPALGRYRHSMNGHLFHRSEGVHGKGYSLCLRCGRADSTTEDGMTPDTLKRHKRLRGGRNDDNEKYCPGYEEGAVKDGIILGASLYTDVFELQLKHPSSSKYASRVQAYSIAVALRRALCRSIGVEEDDI</sequence>
<dbReference type="PANTHER" id="PTHR47962">
    <property type="entry name" value="ATP-DEPENDENT HELICASE LHR-RELATED-RELATED"/>
    <property type="match status" value="1"/>
</dbReference>